<sequence>MGKAGVVIWMRLRPRARAEDICSRGECIGLDDAMMREADAGTGKALQQLASGVERTWPMSRLVGERRERSGNGRGCQLKSGCDWCWVMIPARCALRNGDCNLQQPALKFRDSVSSTSTSSVTSSILSVAASKGKCCRDLLQSYATEVQRLVEACDGDSDSDDDDDDDNNNNNDNDDNDDDDDDDDEQGSTKNEQGRFCAPPPLPFSRSPSSSCHAMNSTGQLSLAVLPRGHPLASSPSLNSSASSSYSHLPQQGDSFYTAQRPRIDVDALAAGVQRYIPSAPGRVHPNYPQAHPSNSSYIALPPGVDPATVDFRTFYPYNPSEVKHRKRTTRPQLKVLEETFKKETKPNASLRKSLAAQLEMTPRGVQVWFQNRRAKAKNLAKKATSANGKSISLDHHNEDDLGDFDGDADQDDEAAVDNCDYSSHAEQHAPRMGSDQPEHGHSNSSSNSPESSSPELTPPTLPVDMPPHVNVSPPADEDDTSVGSDAKQDLLVKGSGVSRNSWNDPSRSMSRTPTYPDANAGQARPYGMNMIQTPSPDQFLRRPSLPTHLGIGPPRGRPGYSGSTRGVSMNMGMGGRLSGFDAGVRRMSLDRLASHPYAHLAAQANSVIYGPGTTRFRPTFPGTTHGTPTRTPQAHTSDLPQVQTSQMEANRDCNQDGHPELLLPPHLQQHSPMSPPVPEIRTELLHRQSLPAQFARPPSASNFSHTRSVPQSSSHVQMRFPRPGHVFALSARSYQPPIPGPLPNPNFSFGSPHASVNEEGEGASADSSASGSGTPGTQLPNCQFPPSENEKGDEEGAEIGMDTDTDPNPGFAGLGARSSVYYHDAQDVYGATDPYGSRFGSIASIASIAESESSATSGYFSEAGSFDVQPDGAGSVAHPPGEFNDARRPSCTVQVMGMFANLGMHNRSSASLSHLQDDRGVSSPHMPISRSSELALALTPDDGKSLRQSSGTNNITNNMSDSSDAMSFNHSHRSSLSSSDLSLGYMHSAPPSVNSSRSSLGMSLAPPTALPHLDTDKLDFMHNFDAVSETGHYSPVSHSGSITFDFPPSNMINGPQNDASASASSLSVGQTEGGMAAHLYTLEQSNSGDAVHQQQQMHSPVPPGYFSCGPFNKDESFAPSGDPSFPMHTNNVSTYGFYN</sequence>
<evidence type="ECO:0000259" key="8">
    <source>
        <dbReference type="PROSITE" id="PS50071"/>
    </source>
</evidence>
<dbReference type="InterPro" id="IPR009057">
    <property type="entry name" value="Homeodomain-like_sf"/>
</dbReference>
<feature type="region of interest" description="Disordered" evidence="7">
    <location>
        <begin position="154"/>
        <end position="216"/>
    </location>
</feature>
<dbReference type="PANTHER" id="PTHR24323">
    <property type="entry name" value="CEH-10 HOMEODOMAIN-CONTAINING HOMOLOG"/>
    <property type="match status" value="1"/>
</dbReference>
<feature type="compositionally biased region" description="Low complexity" evidence="7">
    <location>
        <begin position="621"/>
        <end position="634"/>
    </location>
</feature>
<dbReference type="Gene3D" id="1.10.10.60">
    <property type="entry name" value="Homeodomain-like"/>
    <property type="match status" value="1"/>
</dbReference>
<keyword evidence="3 5" id="KW-0371">Homeobox</keyword>
<dbReference type="InterPro" id="IPR001356">
    <property type="entry name" value="HD"/>
</dbReference>
<feature type="compositionally biased region" description="Pro residues" evidence="7">
    <location>
        <begin position="458"/>
        <end position="467"/>
    </location>
</feature>
<keyword evidence="2 5" id="KW-0238">DNA-binding</keyword>
<feature type="compositionally biased region" description="Acidic residues" evidence="7">
    <location>
        <begin position="793"/>
        <end position="805"/>
    </location>
</feature>
<evidence type="ECO:0000313" key="9">
    <source>
        <dbReference type="EMBL" id="THH09119.1"/>
    </source>
</evidence>
<feature type="region of interest" description="Disordered" evidence="7">
    <location>
        <begin position="942"/>
        <end position="975"/>
    </location>
</feature>
<feature type="compositionally biased region" description="Polar residues" evidence="7">
    <location>
        <begin position="701"/>
        <end position="718"/>
    </location>
</feature>
<name>A0A4S4LBU8_9AGAM</name>
<feature type="compositionally biased region" description="Polar residues" evidence="7">
    <location>
        <begin position="499"/>
        <end position="515"/>
    </location>
</feature>
<feature type="compositionally biased region" description="Acidic residues" evidence="7">
    <location>
        <begin position="154"/>
        <end position="187"/>
    </location>
</feature>
<feature type="compositionally biased region" description="Acidic residues" evidence="7">
    <location>
        <begin position="402"/>
        <end position="417"/>
    </location>
</feature>
<keyword evidence="4 5" id="KW-0539">Nucleus</keyword>
<feature type="region of interest" description="Disordered" evidence="7">
    <location>
        <begin position="739"/>
        <end position="805"/>
    </location>
</feature>
<dbReference type="InterPro" id="IPR051775">
    <property type="entry name" value="Homeobox_domain"/>
</dbReference>
<dbReference type="SUPFAM" id="SSF46689">
    <property type="entry name" value="Homeodomain-like"/>
    <property type="match status" value="1"/>
</dbReference>
<evidence type="ECO:0000256" key="2">
    <source>
        <dbReference type="ARBA" id="ARBA00023125"/>
    </source>
</evidence>
<feature type="region of interest" description="Disordered" evidence="7">
    <location>
        <begin position="232"/>
        <end position="254"/>
    </location>
</feature>
<protein>
    <recommendedName>
        <fullName evidence="8">Homeobox domain-containing protein</fullName>
    </recommendedName>
</protein>
<dbReference type="GO" id="GO:0005634">
    <property type="term" value="C:nucleus"/>
    <property type="evidence" value="ECO:0007669"/>
    <property type="project" value="UniProtKB-SubCell"/>
</dbReference>
<dbReference type="PROSITE" id="PS50071">
    <property type="entry name" value="HOMEOBOX_2"/>
    <property type="match status" value="1"/>
</dbReference>
<dbReference type="InterPro" id="IPR017970">
    <property type="entry name" value="Homeobox_CS"/>
</dbReference>
<evidence type="ECO:0000256" key="7">
    <source>
        <dbReference type="SAM" id="MobiDB-lite"/>
    </source>
</evidence>
<reference evidence="9 10" key="1">
    <citation type="submission" date="2019-02" db="EMBL/GenBank/DDBJ databases">
        <title>Genome sequencing of the rare red list fungi Phellinidium pouzarii.</title>
        <authorList>
            <person name="Buettner E."/>
            <person name="Kellner H."/>
        </authorList>
    </citation>
    <scope>NUCLEOTIDE SEQUENCE [LARGE SCALE GENOMIC DNA]</scope>
    <source>
        <strain evidence="9 10">DSM 108285</strain>
    </source>
</reference>
<evidence type="ECO:0000313" key="10">
    <source>
        <dbReference type="Proteomes" id="UP000308199"/>
    </source>
</evidence>
<dbReference type="Pfam" id="PF00046">
    <property type="entry name" value="Homeodomain"/>
    <property type="match status" value="1"/>
</dbReference>
<dbReference type="GO" id="GO:0000976">
    <property type="term" value="F:transcription cis-regulatory region binding"/>
    <property type="evidence" value="ECO:0007669"/>
    <property type="project" value="TreeGrafter"/>
</dbReference>
<dbReference type="Proteomes" id="UP000308199">
    <property type="component" value="Unassembled WGS sequence"/>
</dbReference>
<evidence type="ECO:0000256" key="6">
    <source>
        <dbReference type="RuleBase" id="RU000682"/>
    </source>
</evidence>
<dbReference type="GO" id="GO:0000981">
    <property type="term" value="F:DNA-binding transcription factor activity, RNA polymerase II-specific"/>
    <property type="evidence" value="ECO:0007669"/>
    <property type="project" value="InterPro"/>
</dbReference>
<comment type="caution">
    <text evidence="9">The sequence shown here is derived from an EMBL/GenBank/DDBJ whole genome shotgun (WGS) entry which is preliminary data.</text>
</comment>
<feature type="compositionally biased region" description="Polar residues" evidence="7">
    <location>
        <begin position="777"/>
        <end position="788"/>
    </location>
</feature>
<feature type="compositionally biased region" description="Polar residues" evidence="7">
    <location>
        <begin position="948"/>
        <end position="971"/>
    </location>
</feature>
<evidence type="ECO:0000256" key="5">
    <source>
        <dbReference type="PROSITE-ProRule" id="PRU00108"/>
    </source>
</evidence>
<dbReference type="OrthoDB" id="6159439at2759"/>
<feature type="region of interest" description="Disordered" evidence="7">
    <location>
        <begin position="381"/>
        <end position="527"/>
    </location>
</feature>
<feature type="DNA-binding region" description="Homeobox" evidence="5">
    <location>
        <begin position="323"/>
        <end position="382"/>
    </location>
</feature>
<organism evidence="9 10">
    <name type="scientific">Phellinidium pouzarii</name>
    <dbReference type="NCBI Taxonomy" id="167371"/>
    <lineage>
        <taxon>Eukaryota</taxon>
        <taxon>Fungi</taxon>
        <taxon>Dikarya</taxon>
        <taxon>Basidiomycota</taxon>
        <taxon>Agaricomycotina</taxon>
        <taxon>Agaricomycetes</taxon>
        <taxon>Hymenochaetales</taxon>
        <taxon>Hymenochaetaceae</taxon>
        <taxon>Phellinidium</taxon>
    </lineage>
</organism>
<dbReference type="AlphaFoldDB" id="A0A4S4LBU8"/>
<dbReference type="CDD" id="cd00086">
    <property type="entry name" value="homeodomain"/>
    <property type="match status" value="1"/>
</dbReference>
<evidence type="ECO:0000256" key="4">
    <source>
        <dbReference type="ARBA" id="ARBA00023242"/>
    </source>
</evidence>
<dbReference type="EMBL" id="SGPK01000074">
    <property type="protein sequence ID" value="THH09119.1"/>
    <property type="molecule type" value="Genomic_DNA"/>
</dbReference>
<feature type="compositionally biased region" description="Low complexity" evidence="7">
    <location>
        <begin position="764"/>
        <end position="774"/>
    </location>
</feature>
<feature type="region of interest" description="Disordered" evidence="7">
    <location>
        <begin position="696"/>
        <end position="719"/>
    </location>
</feature>
<dbReference type="PROSITE" id="PS00027">
    <property type="entry name" value="HOMEOBOX_1"/>
    <property type="match status" value="1"/>
</dbReference>
<comment type="subcellular location">
    <subcellularLocation>
        <location evidence="1 5 6">Nucleus</location>
    </subcellularLocation>
</comment>
<accession>A0A4S4LBU8</accession>
<dbReference type="SMART" id="SM00389">
    <property type="entry name" value="HOX"/>
    <property type="match status" value="1"/>
</dbReference>
<gene>
    <name evidence="9" type="ORF">EW145_g2228</name>
</gene>
<feature type="domain" description="Homeobox" evidence="8">
    <location>
        <begin position="321"/>
        <end position="381"/>
    </location>
</feature>
<evidence type="ECO:0000256" key="1">
    <source>
        <dbReference type="ARBA" id="ARBA00004123"/>
    </source>
</evidence>
<evidence type="ECO:0000256" key="3">
    <source>
        <dbReference type="ARBA" id="ARBA00023155"/>
    </source>
</evidence>
<proteinExistence type="predicted"/>
<dbReference type="PANTHER" id="PTHR24323:SF7">
    <property type="entry name" value="HOMEOBOX DOMAIN-CONTAINING PROTEIN"/>
    <property type="match status" value="1"/>
</dbReference>
<feature type="compositionally biased region" description="Low complexity" evidence="7">
    <location>
        <begin position="444"/>
        <end position="457"/>
    </location>
</feature>
<feature type="region of interest" description="Disordered" evidence="7">
    <location>
        <begin position="621"/>
        <end position="640"/>
    </location>
</feature>
<keyword evidence="10" id="KW-1185">Reference proteome</keyword>
<feature type="compositionally biased region" description="Low complexity" evidence="7">
    <location>
        <begin position="232"/>
        <end position="248"/>
    </location>
</feature>